<dbReference type="RefSeq" id="WP_062164560.1">
    <property type="nucleotide sequence ID" value="NZ_AP014690.1"/>
</dbReference>
<protein>
    <submittedName>
        <fullName evidence="1">Uncharacterized protein</fullName>
    </submittedName>
</protein>
<sequence length="74" mass="8102">MENSTTPKIQRPAELTVEAVNAAFRNGGLDAQLADQGDGNMVMTGRDINAANALLMGWMEEQNSVVTYYDHSDR</sequence>
<proteinExistence type="predicted"/>
<keyword evidence="2" id="KW-1185">Reference proteome</keyword>
<dbReference type="AlphaFoldDB" id="A0AAN4R5W4"/>
<dbReference type="EMBL" id="BJVS01000005">
    <property type="protein sequence ID" value="GEL53836.1"/>
    <property type="molecule type" value="Genomic_DNA"/>
</dbReference>
<organism evidence="1 2">
    <name type="scientific">Asaia bogorensis NBRC 16594</name>
    <dbReference type="NCBI Taxonomy" id="1231624"/>
    <lineage>
        <taxon>Bacteria</taxon>
        <taxon>Pseudomonadati</taxon>
        <taxon>Pseudomonadota</taxon>
        <taxon>Alphaproteobacteria</taxon>
        <taxon>Acetobacterales</taxon>
        <taxon>Acetobacteraceae</taxon>
        <taxon>Asaia</taxon>
    </lineage>
</organism>
<evidence type="ECO:0000313" key="2">
    <source>
        <dbReference type="Proteomes" id="UP000321287"/>
    </source>
</evidence>
<dbReference type="KEGG" id="abg:Asbog_01393"/>
<evidence type="ECO:0000313" key="1">
    <source>
        <dbReference type="EMBL" id="GEL53836.1"/>
    </source>
</evidence>
<gene>
    <name evidence="1" type="ORF">ABO01nite_18430</name>
</gene>
<name>A0AAN4R5W4_9PROT</name>
<accession>A0AAN4R5W4</accession>
<dbReference type="Proteomes" id="UP000321287">
    <property type="component" value="Unassembled WGS sequence"/>
</dbReference>
<reference evidence="1 2" key="1">
    <citation type="submission" date="2019-07" db="EMBL/GenBank/DDBJ databases">
        <title>Whole genome shotgun sequence of Asaia bogorensis NBRC 16594.</title>
        <authorList>
            <person name="Hosoyama A."/>
            <person name="Uohara A."/>
            <person name="Ohji S."/>
            <person name="Ichikawa N."/>
        </authorList>
    </citation>
    <scope>NUCLEOTIDE SEQUENCE [LARGE SCALE GENOMIC DNA]</scope>
    <source>
        <strain evidence="1 2">NBRC 16594</strain>
    </source>
</reference>
<dbReference type="GeneID" id="78226445"/>
<comment type="caution">
    <text evidence="1">The sequence shown here is derived from an EMBL/GenBank/DDBJ whole genome shotgun (WGS) entry which is preliminary data.</text>
</comment>